<feature type="transmembrane region" description="Helical" evidence="9">
    <location>
        <begin position="183"/>
        <end position="201"/>
    </location>
</feature>
<keyword evidence="9" id="KW-0472">Membrane</keyword>
<dbReference type="Pfam" id="PF00474">
    <property type="entry name" value="SSF"/>
    <property type="match status" value="1"/>
</dbReference>
<feature type="transmembrane region" description="Helical" evidence="9">
    <location>
        <begin position="390"/>
        <end position="412"/>
    </location>
</feature>
<gene>
    <name evidence="10" type="ORF">KQI42_02130</name>
</gene>
<evidence type="ECO:0000256" key="7">
    <source>
        <dbReference type="ARBA" id="ARBA00033708"/>
    </source>
</evidence>
<dbReference type="PROSITE" id="PS00456">
    <property type="entry name" value="NA_SOLUT_SYMP_1"/>
    <property type="match status" value="1"/>
</dbReference>
<dbReference type="RefSeq" id="WP_216516235.1">
    <property type="nucleotide sequence ID" value="NZ_JAHLPM010000001.1"/>
</dbReference>
<dbReference type="InterPro" id="IPR001734">
    <property type="entry name" value="Na/solute_symporter"/>
</dbReference>
<feature type="transmembrane region" description="Helical" evidence="9">
    <location>
        <begin position="274"/>
        <end position="294"/>
    </location>
</feature>
<dbReference type="CDD" id="cd11477">
    <property type="entry name" value="SLC5sbd_u1"/>
    <property type="match status" value="1"/>
</dbReference>
<sequence length="500" mass="54841">MHALDYLAITLFFFIMVGIGWYSKNKVKDSTDFFLGGGKVPWWLSGISHHVSGYSGAVFVAYAGIAYTYGFTLYIFWAVGISIAIFLGSITIIPRWPRLRQKLNIQSPTEYMQLRYGLSAQQLTAWSGVIVKLLDVGAKWASIGILLSGFTGLPIWLGILISGFVSLFYASIGGMFADLMTDFAQFIVQITGGLVLFFAVLKQLGGPSAIFTIWDQLPPGNSNLFNGPYTPLYVTAMLVINFLSYTGGTWNLAVKFIATSESKDAKRSARLSAILYFIWPLILFFPMWAGPILFPGMENPANDLYSTLTTTFLPPGLVGLVLAAMFANTMSMTVSDSNTISAVITRDILPAISEKFEKRKDSLVLARTTTVIFIVLTILVALFRDVFGDVVGLILGWFAALLGPTAIPLICGLFPRFKHSDNRAAILSTIGGFMIFIATKYLGLEVSPALGLVLPILTSFIIYTGLGLINKMLKKEVPAEVEELLLYLDTDEAISKKEMI</sequence>
<evidence type="ECO:0000313" key="11">
    <source>
        <dbReference type="Proteomes" id="UP000749471"/>
    </source>
</evidence>
<dbReference type="PROSITE" id="PS50283">
    <property type="entry name" value="NA_SOLUT_SYMP_3"/>
    <property type="match status" value="1"/>
</dbReference>
<feature type="transmembrane region" description="Helical" evidence="9">
    <location>
        <begin position="232"/>
        <end position="253"/>
    </location>
</feature>
<keyword evidence="2" id="KW-1003">Cell membrane</keyword>
<feature type="transmembrane region" description="Helical" evidence="9">
    <location>
        <begin position="306"/>
        <end position="327"/>
    </location>
</feature>
<keyword evidence="9" id="KW-1133">Transmembrane helix</keyword>
<keyword evidence="11" id="KW-1185">Reference proteome</keyword>
<evidence type="ECO:0000256" key="2">
    <source>
        <dbReference type="ARBA" id="ARBA00022475"/>
    </source>
</evidence>
<keyword evidence="3" id="KW-0813">Transport</keyword>
<dbReference type="Proteomes" id="UP000749471">
    <property type="component" value="Unassembled WGS sequence"/>
</dbReference>
<keyword evidence="6" id="KW-0739">Sodium transport</keyword>
<dbReference type="PANTHER" id="PTHR48086">
    <property type="entry name" value="SODIUM/PROLINE SYMPORTER-RELATED"/>
    <property type="match status" value="1"/>
</dbReference>
<feature type="transmembrane region" description="Helical" evidence="9">
    <location>
        <begin position="449"/>
        <end position="469"/>
    </location>
</feature>
<feature type="transmembrane region" description="Helical" evidence="9">
    <location>
        <begin position="71"/>
        <end position="93"/>
    </location>
</feature>
<evidence type="ECO:0000256" key="9">
    <source>
        <dbReference type="SAM" id="Phobius"/>
    </source>
</evidence>
<keyword evidence="9" id="KW-0812">Transmembrane</keyword>
<dbReference type="EMBL" id="JAHLPM010000001">
    <property type="protein sequence ID" value="MBU5436786.1"/>
    <property type="molecule type" value="Genomic_DNA"/>
</dbReference>
<feature type="transmembrane region" description="Helical" evidence="9">
    <location>
        <begin position="140"/>
        <end position="171"/>
    </location>
</feature>
<comment type="similarity">
    <text evidence="8">Belongs to the sodium:solute symporter (SSF) (TC 2.A.21) family.</text>
</comment>
<comment type="caution">
    <text evidence="10">The sequence shown here is derived from an EMBL/GenBank/DDBJ whole genome shotgun (WGS) entry which is preliminary data.</text>
</comment>
<reference evidence="10 11" key="1">
    <citation type="submission" date="2021-06" db="EMBL/GenBank/DDBJ databases">
        <authorList>
            <person name="Sun Q."/>
            <person name="Li D."/>
        </authorList>
    </citation>
    <scope>NUCLEOTIDE SEQUENCE [LARGE SCALE GENOMIC DNA]</scope>
    <source>
        <strain evidence="10 11">MSJ-40</strain>
    </source>
</reference>
<feature type="transmembrane region" description="Helical" evidence="9">
    <location>
        <begin position="6"/>
        <end position="22"/>
    </location>
</feature>
<evidence type="ECO:0000256" key="4">
    <source>
        <dbReference type="ARBA" id="ARBA00023053"/>
    </source>
</evidence>
<evidence type="ECO:0000313" key="10">
    <source>
        <dbReference type="EMBL" id="MBU5436786.1"/>
    </source>
</evidence>
<comment type="subcellular location">
    <subcellularLocation>
        <location evidence="1">Cell membrane</location>
        <topology evidence="1">Multi-pass membrane protein</topology>
    </subcellularLocation>
</comment>
<protein>
    <submittedName>
        <fullName evidence="10">Na+:solute symporter</fullName>
    </submittedName>
</protein>
<evidence type="ECO:0000256" key="8">
    <source>
        <dbReference type="RuleBase" id="RU362091"/>
    </source>
</evidence>
<evidence type="ECO:0000256" key="3">
    <source>
        <dbReference type="ARBA" id="ARBA00022847"/>
    </source>
</evidence>
<feature type="transmembrane region" description="Helical" evidence="9">
    <location>
        <begin position="42"/>
        <end position="65"/>
    </location>
</feature>
<evidence type="ECO:0000256" key="1">
    <source>
        <dbReference type="ARBA" id="ARBA00004651"/>
    </source>
</evidence>
<keyword evidence="4" id="KW-0915">Sodium</keyword>
<dbReference type="InterPro" id="IPR018212">
    <property type="entry name" value="Na/solute_symporter_CS"/>
</dbReference>
<feature type="transmembrane region" description="Helical" evidence="9">
    <location>
        <begin position="364"/>
        <end position="384"/>
    </location>
</feature>
<evidence type="ECO:0000256" key="5">
    <source>
        <dbReference type="ARBA" id="ARBA00023065"/>
    </source>
</evidence>
<dbReference type="PANTHER" id="PTHR48086:SF3">
    <property type="entry name" value="SODIUM_PROLINE SYMPORTER"/>
    <property type="match status" value="1"/>
</dbReference>
<dbReference type="InterPro" id="IPR050277">
    <property type="entry name" value="Sodium:Solute_Symporter"/>
</dbReference>
<proteinExistence type="inferred from homology"/>
<keyword evidence="5" id="KW-0406">Ion transport</keyword>
<comment type="catalytic activity">
    <reaction evidence="7">
        <text>L-proline(in) + Na(+)(in) = L-proline(out) + Na(+)(out)</text>
        <dbReference type="Rhea" id="RHEA:28967"/>
        <dbReference type="ChEBI" id="CHEBI:29101"/>
        <dbReference type="ChEBI" id="CHEBI:60039"/>
    </reaction>
</comment>
<name>A0ABS6E1K2_9FIRM</name>
<accession>A0ABS6E1K2</accession>
<keyword evidence="3" id="KW-0769">Symport</keyword>
<organism evidence="10 11">
    <name type="scientific">Tissierella simiarum</name>
    <dbReference type="NCBI Taxonomy" id="2841534"/>
    <lineage>
        <taxon>Bacteria</taxon>
        <taxon>Bacillati</taxon>
        <taxon>Bacillota</taxon>
        <taxon>Tissierellia</taxon>
        <taxon>Tissierellales</taxon>
        <taxon>Tissierellaceae</taxon>
        <taxon>Tissierella</taxon>
    </lineage>
</organism>
<feature type="transmembrane region" description="Helical" evidence="9">
    <location>
        <begin position="424"/>
        <end position="443"/>
    </location>
</feature>
<evidence type="ECO:0000256" key="6">
    <source>
        <dbReference type="ARBA" id="ARBA00023201"/>
    </source>
</evidence>